<dbReference type="GO" id="GO:0005829">
    <property type="term" value="C:cytosol"/>
    <property type="evidence" value="ECO:0007669"/>
    <property type="project" value="TreeGrafter"/>
</dbReference>
<dbReference type="AlphaFoldDB" id="A0A4P9W393"/>
<keyword evidence="3" id="KW-1185">Reference proteome</keyword>
<dbReference type="Gene3D" id="2.130.10.120">
    <property type="entry name" value="Prolyl oligopeptidase, N-terminal domain"/>
    <property type="match status" value="1"/>
</dbReference>
<sequence>MSAPFTYPAVRRGDHSETLHGKEIKDPYRWLEDPDSAETKTFVEEQNKLFQSFVAGSAYKDKIKGKVTEMFNYERFGCPFKRGDSYYYFHNSGLQQQSVLYKQDSLTSEPKVFLDPNAMSTDGTISLRTYEFSESGKYFAYGLSSNGSDWMKIHVRETRDSAPLDMEESPVEWAKFTGMSWTHDDKGFFYLRYPKPVSSDKAGTDTSASTDSKLMYHRIGTPQSADVQIHADPANPTHMFGGYVSDDGKYLIITTFESCAPANMVAIVDLEKEDAKNGRKGLVGAPDLVKIVDKFEAEYHYTPAGFSGAARCLHTSVQSSCRTWGWVRRGEGAISGGIAKEW</sequence>
<protein>
    <submittedName>
        <fullName evidence="2">Peptidase S9A, N-terminal domain-containing protein</fullName>
    </submittedName>
</protein>
<evidence type="ECO:0000313" key="3">
    <source>
        <dbReference type="Proteomes" id="UP000269721"/>
    </source>
</evidence>
<dbReference type="PANTHER" id="PTHR42881:SF2">
    <property type="entry name" value="PROLYL ENDOPEPTIDASE"/>
    <property type="match status" value="1"/>
</dbReference>
<dbReference type="GO" id="GO:0004252">
    <property type="term" value="F:serine-type endopeptidase activity"/>
    <property type="evidence" value="ECO:0007669"/>
    <property type="project" value="InterPro"/>
</dbReference>
<feature type="domain" description="Peptidase S9A N-terminal" evidence="1">
    <location>
        <begin position="8"/>
        <end position="302"/>
    </location>
</feature>
<dbReference type="OrthoDB" id="248387at2759"/>
<dbReference type="PANTHER" id="PTHR42881">
    <property type="entry name" value="PROLYL ENDOPEPTIDASE"/>
    <property type="match status" value="1"/>
</dbReference>
<proteinExistence type="predicted"/>
<dbReference type="SUPFAM" id="SSF50993">
    <property type="entry name" value="Peptidase/esterase 'gauge' domain"/>
    <property type="match status" value="1"/>
</dbReference>
<name>A0A4P9W393_9FUNG</name>
<accession>A0A4P9W393</accession>
<gene>
    <name evidence="2" type="ORF">BDK51DRAFT_28264</name>
</gene>
<dbReference type="InterPro" id="IPR051167">
    <property type="entry name" value="Prolyl_oligopep/macrocyclase"/>
</dbReference>
<reference evidence="3" key="1">
    <citation type="journal article" date="2018" name="Nat. Microbiol.">
        <title>Leveraging single-cell genomics to expand the fungal tree of life.</title>
        <authorList>
            <person name="Ahrendt S.R."/>
            <person name="Quandt C.A."/>
            <person name="Ciobanu D."/>
            <person name="Clum A."/>
            <person name="Salamov A."/>
            <person name="Andreopoulos B."/>
            <person name="Cheng J.F."/>
            <person name="Woyke T."/>
            <person name="Pelin A."/>
            <person name="Henrissat B."/>
            <person name="Reynolds N.K."/>
            <person name="Benny G.L."/>
            <person name="Smith M.E."/>
            <person name="James T.Y."/>
            <person name="Grigoriev I.V."/>
        </authorList>
    </citation>
    <scope>NUCLEOTIDE SEQUENCE [LARGE SCALE GENOMIC DNA]</scope>
</reference>
<organism evidence="2 3">
    <name type="scientific">Blyttiomyces helicus</name>
    <dbReference type="NCBI Taxonomy" id="388810"/>
    <lineage>
        <taxon>Eukaryota</taxon>
        <taxon>Fungi</taxon>
        <taxon>Fungi incertae sedis</taxon>
        <taxon>Chytridiomycota</taxon>
        <taxon>Chytridiomycota incertae sedis</taxon>
        <taxon>Chytridiomycetes</taxon>
        <taxon>Chytridiomycetes incertae sedis</taxon>
        <taxon>Blyttiomyces</taxon>
    </lineage>
</organism>
<dbReference type="InterPro" id="IPR023302">
    <property type="entry name" value="Pept_S9A_N"/>
</dbReference>
<dbReference type="EMBL" id="KZ998830">
    <property type="protein sequence ID" value="RKO85703.1"/>
    <property type="molecule type" value="Genomic_DNA"/>
</dbReference>
<dbReference type="Pfam" id="PF02897">
    <property type="entry name" value="Peptidase_S9_N"/>
    <property type="match status" value="1"/>
</dbReference>
<dbReference type="GO" id="GO:0070012">
    <property type="term" value="F:oligopeptidase activity"/>
    <property type="evidence" value="ECO:0007669"/>
    <property type="project" value="TreeGrafter"/>
</dbReference>
<evidence type="ECO:0000259" key="1">
    <source>
        <dbReference type="Pfam" id="PF02897"/>
    </source>
</evidence>
<dbReference type="Proteomes" id="UP000269721">
    <property type="component" value="Unassembled WGS sequence"/>
</dbReference>
<evidence type="ECO:0000313" key="2">
    <source>
        <dbReference type="EMBL" id="RKO85703.1"/>
    </source>
</evidence>